<accession>A0A7H1NUF4</accession>
<reference evidence="2 3" key="1">
    <citation type="submission" date="2020-08" db="EMBL/GenBank/DDBJ databases">
        <title>Complete genome sequence of Entomobacter blattae G55GP.</title>
        <authorList>
            <person name="Poehlein A."/>
            <person name="Guzman J."/>
            <person name="Daniel R."/>
            <person name="Vilcinskas A."/>
        </authorList>
    </citation>
    <scope>NUCLEOTIDE SEQUENCE [LARGE SCALE GENOMIC DNA]</scope>
    <source>
        <strain evidence="2 3">G55GP</strain>
    </source>
</reference>
<dbReference type="Proteomes" id="UP000516349">
    <property type="component" value="Chromosome"/>
</dbReference>
<keyword evidence="3" id="KW-1185">Reference proteome</keyword>
<name>A0A7H1NUF4_9PROT</name>
<sequence length="344" mass="38766">MRGDAALLRFAQSDLVFNLVSDSARRLWSDIACFLNSKNLTTLPSAYASQIDTLFERRRTLTPLVDELITYDLLTRGENGCLICPYLVEQAEKRNLRKARKQEKQARLTQLIETGQLQAGDDLRTITSRANGKKGGRPKKQIKGQGYMMMPIQGNKQAGQKENTQEENAKNLNNLNQNLNSELGYLGFPSKTKPKNNNIIINNSKTQTETHENLTQNLNIPQDVLMATTLKTVEAANFEDRSEKFVQDQIGMVCKLMKKGIDAETIIEGAKITAEKMARQGKRPHHMGGCEREIYALHTLKVGQGLLGTAKSAASPPKSYCEVMYEQIRDREIQKFEANRSYRP</sequence>
<protein>
    <submittedName>
        <fullName evidence="2">Uncharacterized protein</fullName>
    </submittedName>
</protein>
<feature type="coiled-coil region" evidence="1">
    <location>
        <begin position="155"/>
        <end position="182"/>
    </location>
</feature>
<dbReference type="RefSeq" id="WP_203413580.1">
    <property type="nucleotide sequence ID" value="NZ_CP060244.1"/>
</dbReference>
<keyword evidence="1" id="KW-0175">Coiled coil</keyword>
<dbReference type="KEGG" id="ebla:JGUZn3_22130"/>
<evidence type="ECO:0000313" key="2">
    <source>
        <dbReference type="EMBL" id="QNT79414.1"/>
    </source>
</evidence>
<evidence type="ECO:0000313" key="3">
    <source>
        <dbReference type="Proteomes" id="UP000516349"/>
    </source>
</evidence>
<organism evidence="2 3">
    <name type="scientific">Entomobacter blattae</name>
    <dbReference type="NCBI Taxonomy" id="2762277"/>
    <lineage>
        <taxon>Bacteria</taxon>
        <taxon>Pseudomonadati</taxon>
        <taxon>Pseudomonadota</taxon>
        <taxon>Alphaproteobacteria</taxon>
        <taxon>Acetobacterales</taxon>
        <taxon>Acetobacteraceae</taxon>
        <taxon>Entomobacter</taxon>
    </lineage>
</organism>
<gene>
    <name evidence="2" type="ORF">JGUZn3_22130</name>
</gene>
<proteinExistence type="predicted"/>
<dbReference type="AlphaFoldDB" id="A0A7H1NUF4"/>
<dbReference type="EMBL" id="CP060244">
    <property type="protein sequence ID" value="QNT79414.1"/>
    <property type="molecule type" value="Genomic_DNA"/>
</dbReference>
<evidence type="ECO:0000256" key="1">
    <source>
        <dbReference type="SAM" id="Coils"/>
    </source>
</evidence>